<evidence type="ECO:0000313" key="11">
    <source>
        <dbReference type="EMBL" id="AGH60455.1"/>
    </source>
</evidence>
<name>M4TBU4_9TRYP</name>
<dbReference type="Pfam" id="PF13206">
    <property type="entry name" value="VSG_B"/>
    <property type="match status" value="1"/>
</dbReference>
<evidence type="ECO:0000259" key="10">
    <source>
        <dbReference type="Pfam" id="PF13206"/>
    </source>
</evidence>
<dbReference type="VEuPathDB" id="TriTrypDB:Tb1125.Tb09.v4.0053"/>
<dbReference type="GO" id="GO:0005886">
    <property type="term" value="C:plasma membrane"/>
    <property type="evidence" value="ECO:0007669"/>
    <property type="project" value="UniProtKB-SubCell"/>
</dbReference>
<reference evidence="11" key="2">
    <citation type="journal article" date="2014" name="Mol. Biochem. Parasitol.">
        <title>Capturing the variant surface glycoprotein repertoire (the VSGnome) of Trypanosoma brucei Lister 427.</title>
        <authorList>
            <person name="Cross G.A."/>
            <person name="Kim H.S."/>
            <person name="Wickstead B."/>
        </authorList>
    </citation>
    <scope>NUCLEOTIDE SEQUENCE</scope>
    <source>
        <strain evidence="11">Lister 427</strain>
    </source>
</reference>
<feature type="domain" description="Trypanosome variant surface glycoprotein B-type N-terminal" evidence="10">
    <location>
        <begin position="12"/>
        <end position="330"/>
    </location>
</feature>
<evidence type="ECO:0000256" key="6">
    <source>
        <dbReference type="ARBA" id="ARBA00023136"/>
    </source>
</evidence>
<dbReference type="EMBL" id="KX700251">
    <property type="protein sequence ID" value="APD74207.1"/>
    <property type="molecule type" value="Genomic_DNA"/>
</dbReference>
<proteinExistence type="predicted"/>
<dbReference type="InterPro" id="IPR025932">
    <property type="entry name" value="Trypano_VSG_B_N_dom"/>
</dbReference>
<evidence type="ECO:0000256" key="7">
    <source>
        <dbReference type="ARBA" id="ARBA00023180"/>
    </source>
</evidence>
<keyword evidence="4" id="KW-0336">GPI-anchor</keyword>
<evidence type="ECO:0000256" key="3">
    <source>
        <dbReference type="ARBA" id="ARBA00022475"/>
    </source>
</evidence>
<dbReference type="EMBL" id="KC613024">
    <property type="protein sequence ID" value="AGH60455.1"/>
    <property type="molecule type" value="Genomic_DNA"/>
</dbReference>
<evidence type="ECO:0000256" key="2">
    <source>
        <dbReference type="ARBA" id="ARBA00004609"/>
    </source>
</evidence>
<evidence type="ECO:0000256" key="5">
    <source>
        <dbReference type="ARBA" id="ARBA00022729"/>
    </source>
</evidence>
<comment type="subcellular location">
    <subcellularLocation>
        <location evidence="2">Cell membrane</location>
        <topology evidence="2">Lipid-anchor</topology>
        <topology evidence="2">GPI-anchor</topology>
    </subcellularLocation>
</comment>
<feature type="chain" id="PRO_5004058353" evidence="9">
    <location>
        <begin position="18"/>
        <end position="374"/>
    </location>
</feature>
<keyword evidence="3" id="KW-1003">Cell membrane</keyword>
<feature type="signal peptide" evidence="9">
    <location>
        <begin position="1"/>
        <end position="17"/>
    </location>
</feature>
<evidence type="ECO:0000313" key="12">
    <source>
        <dbReference type="EMBL" id="APD74207.1"/>
    </source>
</evidence>
<organism evidence="11">
    <name type="scientific">Trypanosoma brucei</name>
    <dbReference type="NCBI Taxonomy" id="5691"/>
    <lineage>
        <taxon>Eukaryota</taxon>
        <taxon>Discoba</taxon>
        <taxon>Euglenozoa</taxon>
        <taxon>Kinetoplastea</taxon>
        <taxon>Metakinetoplastina</taxon>
        <taxon>Trypanosomatida</taxon>
        <taxon>Trypanosomatidae</taxon>
        <taxon>Trypanosoma</taxon>
    </lineage>
</organism>
<keyword evidence="6" id="KW-0472">Membrane</keyword>
<reference evidence="12" key="3">
    <citation type="submission" date="2016-08" db="EMBL/GenBank/DDBJ databases">
        <title>VSG repertoire of Trypanosoma brucei EATRO 1125.</title>
        <authorList>
            <person name="Cross G.A."/>
        </authorList>
    </citation>
    <scope>NUCLEOTIDE SEQUENCE</scope>
    <source>
        <strain evidence="12">EATRO 1125</strain>
    </source>
</reference>
<dbReference type="VEuPathDB" id="TriTrypDB:Tb10.v4.0200"/>
<evidence type="ECO:0000256" key="4">
    <source>
        <dbReference type="ARBA" id="ARBA00022622"/>
    </source>
</evidence>
<evidence type="ECO:0000256" key="1">
    <source>
        <dbReference type="ARBA" id="ARBA00002523"/>
    </source>
</evidence>
<keyword evidence="5 9" id="KW-0732">Signal</keyword>
<keyword evidence="8" id="KW-0449">Lipoprotein</keyword>
<dbReference type="GO" id="GO:0098552">
    <property type="term" value="C:side of membrane"/>
    <property type="evidence" value="ECO:0007669"/>
    <property type="project" value="UniProtKB-KW"/>
</dbReference>
<protein>
    <submittedName>
        <fullName evidence="12">Variant surface glycoprotein 1125.2772</fullName>
    </submittedName>
    <submittedName>
        <fullName evidence="11">Variant surface glycoprotein 1529</fullName>
    </submittedName>
</protein>
<evidence type="ECO:0000256" key="9">
    <source>
        <dbReference type="SAM" id="SignalP"/>
    </source>
</evidence>
<evidence type="ECO:0000256" key="8">
    <source>
        <dbReference type="ARBA" id="ARBA00023288"/>
    </source>
</evidence>
<dbReference type="AlphaFoldDB" id="M4TBU4"/>
<comment type="function">
    <text evidence="1">VSG forms a coat on the surface of the parasite. The trypanosome evades the immune response of the host by expressing a series of antigenically distinct VSGs from an estimated 1000 VSG genes.</text>
</comment>
<reference evidence="11" key="1">
    <citation type="submission" date="2013-02" db="EMBL/GenBank/DDBJ databases">
        <authorList>
            <person name="Cross G.A.M."/>
            <person name="Kim H.-S."/>
            <person name="Wickstead B."/>
        </authorList>
    </citation>
    <scope>NUCLEOTIDE SEQUENCE</scope>
    <source>
        <strain evidence="11">Lister 427</strain>
    </source>
</reference>
<accession>M4TBU4</accession>
<sequence length="374" mass="39975">MAMQIGFFLAIIVLATGFQAASENQPEFLQICHLYQLMTEPIAPITLTQGAGEGTKTSPLAAVQTIMARAQKLNLSVAEDGINTVLADKTKYKNKAAIDVEAAVKSYFTDKTDKDITKLRAEYEAITTAAGDSAAFQKKYGTPLNKQQRDALRTPISTLYVKLIGVKNEIKHRAERADKLISSARVTLAKAVYGETAVTPIEGQIKLETQLPNITAANFPWHPGADRNAVCKTAGTDANKAGMALTTDMLCICLKHQANTHDACSSSFAPEQAAYNAGRQPAEAGAAFAKLVTECKGSQQTHSIQQLPHLLTNGVAAIKASMGTNHVTAATANTEQNTPGKKAFFYGRFILAGGAPACDANAQTQKRQRKGVYA</sequence>
<keyword evidence="7" id="KW-0325">Glycoprotein</keyword>